<organism evidence="2 3">
    <name type="scientific">Caenorhabditis tropicalis</name>
    <dbReference type="NCBI Taxonomy" id="1561998"/>
    <lineage>
        <taxon>Eukaryota</taxon>
        <taxon>Metazoa</taxon>
        <taxon>Ecdysozoa</taxon>
        <taxon>Nematoda</taxon>
        <taxon>Chromadorea</taxon>
        <taxon>Rhabditida</taxon>
        <taxon>Rhabditina</taxon>
        <taxon>Rhabditomorpha</taxon>
        <taxon>Rhabditoidea</taxon>
        <taxon>Rhabditidae</taxon>
        <taxon>Peloderinae</taxon>
        <taxon>Caenorhabditis</taxon>
    </lineage>
</organism>
<dbReference type="Proteomes" id="UP000095282">
    <property type="component" value="Unplaced"/>
</dbReference>
<evidence type="ECO:0000313" key="2">
    <source>
        <dbReference type="Proteomes" id="UP000095282"/>
    </source>
</evidence>
<accession>A0A1I7TLQ2</accession>
<dbReference type="WBParaSite" id="Csp11.Scaffold628.g7165.t1">
    <property type="protein sequence ID" value="Csp11.Scaffold628.g7165.t1"/>
    <property type="gene ID" value="Csp11.Scaffold628.g7165"/>
</dbReference>
<keyword evidence="2" id="KW-1185">Reference proteome</keyword>
<proteinExistence type="predicted"/>
<dbReference type="AlphaFoldDB" id="A0A1I7TLQ2"/>
<sequence>MSSFPFYTYSLVFLLALLAPPASGIVCLVGNEYHAVIQDGYKYCVTVKDNEINKKIYFGTNDDIDLSSRSCFIEMVETTPLEYCYCPYDHCNHLVRFQYLEFMKRIVRFSFL</sequence>
<keyword evidence="1" id="KW-0732">Signal</keyword>
<protein>
    <submittedName>
        <fullName evidence="3">Uncharacterized protein</fullName>
    </submittedName>
</protein>
<evidence type="ECO:0000256" key="1">
    <source>
        <dbReference type="SAM" id="SignalP"/>
    </source>
</evidence>
<evidence type="ECO:0000313" key="3">
    <source>
        <dbReference type="WBParaSite" id="Csp11.Scaffold628.g7165.t1"/>
    </source>
</evidence>
<name>A0A1I7TLQ2_9PELO</name>
<feature type="chain" id="PRO_5009307794" evidence="1">
    <location>
        <begin position="25"/>
        <end position="112"/>
    </location>
</feature>
<feature type="signal peptide" evidence="1">
    <location>
        <begin position="1"/>
        <end position="24"/>
    </location>
</feature>
<dbReference type="eggNOG" id="ENOG502RB35">
    <property type="taxonomic scope" value="Eukaryota"/>
</dbReference>
<reference evidence="3" key="1">
    <citation type="submission" date="2016-11" db="UniProtKB">
        <authorList>
            <consortium name="WormBaseParasite"/>
        </authorList>
    </citation>
    <scope>IDENTIFICATION</scope>
</reference>